<evidence type="ECO:0000256" key="4">
    <source>
        <dbReference type="ARBA" id="ARBA00022984"/>
    </source>
</evidence>
<dbReference type="NCBIfam" id="TIGR00067">
    <property type="entry name" value="glut_race"/>
    <property type="match status" value="1"/>
</dbReference>
<evidence type="ECO:0000256" key="5">
    <source>
        <dbReference type="ARBA" id="ARBA00023235"/>
    </source>
</evidence>
<keyword evidence="5 7" id="KW-0413">Isomerase</keyword>
<keyword evidence="4 7" id="KW-0573">Peptidoglycan synthesis</keyword>
<evidence type="ECO:0000256" key="2">
    <source>
        <dbReference type="ARBA" id="ARBA00013090"/>
    </source>
</evidence>
<comment type="similarity">
    <text evidence="7">Belongs to the aspartate/glutamate racemases family.</text>
</comment>
<evidence type="ECO:0000256" key="6">
    <source>
        <dbReference type="ARBA" id="ARBA00023316"/>
    </source>
</evidence>
<dbReference type="HAMAP" id="MF_00258">
    <property type="entry name" value="Glu_racemase"/>
    <property type="match status" value="1"/>
</dbReference>
<evidence type="ECO:0000313" key="9">
    <source>
        <dbReference type="Proteomes" id="UP000030341"/>
    </source>
</evidence>
<comment type="function">
    <text evidence="7">Provides the (R)-glutamate required for cell wall biosynthesis.</text>
</comment>
<gene>
    <name evidence="7" type="primary">murI</name>
    <name evidence="8" type="ORF">OM33_04320</name>
</gene>
<dbReference type="GO" id="GO:0009252">
    <property type="term" value="P:peptidoglycan biosynthetic process"/>
    <property type="evidence" value="ECO:0007669"/>
    <property type="project" value="UniProtKB-UniRule"/>
</dbReference>
<dbReference type="InterPro" id="IPR004391">
    <property type="entry name" value="Glu_race"/>
</dbReference>
<evidence type="ECO:0000256" key="7">
    <source>
        <dbReference type="HAMAP-Rule" id="MF_00258"/>
    </source>
</evidence>
<dbReference type="GO" id="GO:0008881">
    <property type="term" value="F:glutamate racemase activity"/>
    <property type="evidence" value="ECO:0007669"/>
    <property type="project" value="UniProtKB-UniRule"/>
</dbReference>
<feature type="active site" description="Proton donor/acceptor" evidence="7">
    <location>
        <position position="74"/>
    </location>
</feature>
<dbReference type="PROSITE" id="PS00924">
    <property type="entry name" value="ASP_GLU_RACEMASE_2"/>
    <property type="match status" value="1"/>
</dbReference>
<dbReference type="InterPro" id="IPR015942">
    <property type="entry name" value="Asp/Glu/hydantoin_racemase"/>
</dbReference>
<dbReference type="PANTHER" id="PTHR21198:SF2">
    <property type="entry name" value="GLUTAMATE RACEMASE"/>
    <property type="match status" value="1"/>
</dbReference>
<dbReference type="GO" id="GO:0071555">
    <property type="term" value="P:cell wall organization"/>
    <property type="evidence" value="ECO:0007669"/>
    <property type="project" value="UniProtKB-KW"/>
</dbReference>
<accession>A0A0A7EEG3</accession>
<dbReference type="Proteomes" id="UP000030341">
    <property type="component" value="Chromosome 1"/>
</dbReference>
<feature type="active site" description="Proton donor/acceptor" evidence="7">
    <location>
        <position position="185"/>
    </location>
</feature>
<evidence type="ECO:0000256" key="3">
    <source>
        <dbReference type="ARBA" id="ARBA00022960"/>
    </source>
</evidence>
<comment type="pathway">
    <text evidence="7">Cell wall biogenesis; peptidoglycan biosynthesis.</text>
</comment>
<protein>
    <recommendedName>
        <fullName evidence="2 7">Glutamate racemase</fullName>
        <ecNumber evidence="2 7">5.1.1.3</ecNumber>
    </recommendedName>
</protein>
<organism evidence="8 9">
    <name type="scientific">Pseudoalteromonas piratica</name>
    <dbReference type="NCBI Taxonomy" id="1348114"/>
    <lineage>
        <taxon>Bacteria</taxon>
        <taxon>Pseudomonadati</taxon>
        <taxon>Pseudomonadota</taxon>
        <taxon>Gammaproteobacteria</taxon>
        <taxon>Alteromonadales</taxon>
        <taxon>Pseudoalteromonadaceae</taxon>
        <taxon>Pseudoalteromonas</taxon>
    </lineage>
</organism>
<dbReference type="SUPFAM" id="SSF53681">
    <property type="entry name" value="Aspartate/glutamate racemase"/>
    <property type="match status" value="2"/>
</dbReference>
<feature type="binding site" evidence="7">
    <location>
        <begin position="75"/>
        <end position="76"/>
    </location>
    <ligand>
        <name>substrate</name>
    </ligand>
</feature>
<dbReference type="GO" id="GO:0008360">
    <property type="term" value="P:regulation of cell shape"/>
    <property type="evidence" value="ECO:0007669"/>
    <property type="project" value="UniProtKB-KW"/>
</dbReference>
<dbReference type="PROSITE" id="PS00923">
    <property type="entry name" value="ASP_GLU_RACEMASE_1"/>
    <property type="match status" value="1"/>
</dbReference>
<evidence type="ECO:0000256" key="1">
    <source>
        <dbReference type="ARBA" id="ARBA00001602"/>
    </source>
</evidence>
<proteinExistence type="inferred from homology"/>
<dbReference type="Pfam" id="PF01177">
    <property type="entry name" value="Asp_Glu_race"/>
    <property type="match status" value="1"/>
</dbReference>
<reference evidence="8 9" key="1">
    <citation type="submission" date="2014-11" db="EMBL/GenBank/DDBJ databases">
        <title>Complete Genome Sequence of Pseudoalteromonas sp. Strain OCN003 Isolated from Kaneohe Bay, Oahu, Hawaii.</title>
        <authorList>
            <person name="Beurmann S."/>
            <person name="Videau P."/>
            <person name="Ushijima B."/>
            <person name="Smith A.M."/>
            <person name="Aeby G.S."/>
            <person name="Callahan S.M."/>
            <person name="Belcaid M."/>
        </authorList>
    </citation>
    <scope>NUCLEOTIDE SEQUENCE [LARGE SCALE GENOMIC DNA]</scope>
    <source>
        <strain evidence="8 9">OCN003</strain>
    </source>
</reference>
<dbReference type="AlphaFoldDB" id="A0A0A7EEG3"/>
<dbReference type="EC" id="5.1.1.3" evidence="2 7"/>
<dbReference type="Gene3D" id="3.40.50.1860">
    <property type="match status" value="2"/>
</dbReference>
<feature type="binding site" evidence="7">
    <location>
        <begin position="186"/>
        <end position="187"/>
    </location>
    <ligand>
        <name>substrate</name>
    </ligand>
</feature>
<feature type="binding site" evidence="7">
    <location>
        <begin position="9"/>
        <end position="10"/>
    </location>
    <ligand>
        <name>substrate</name>
    </ligand>
</feature>
<dbReference type="RefSeq" id="WP_038639172.1">
    <property type="nucleotide sequence ID" value="NZ_CP009888.1"/>
</dbReference>
<dbReference type="HOGENOM" id="CLU_052344_2_0_6"/>
<keyword evidence="9" id="KW-1185">Reference proteome</keyword>
<dbReference type="PANTHER" id="PTHR21198">
    <property type="entry name" value="GLUTAMATE RACEMASE"/>
    <property type="match status" value="1"/>
</dbReference>
<dbReference type="STRING" id="1348114.OM33_04320"/>
<dbReference type="FunFam" id="3.40.50.1860:FF:000001">
    <property type="entry name" value="Glutamate racemase"/>
    <property type="match status" value="1"/>
</dbReference>
<dbReference type="OrthoDB" id="9801055at2"/>
<dbReference type="InterPro" id="IPR001920">
    <property type="entry name" value="Asp/Glu_race"/>
</dbReference>
<dbReference type="UniPathway" id="UPA00219"/>
<keyword evidence="6 7" id="KW-0961">Cell wall biogenesis/degradation</keyword>
<dbReference type="InterPro" id="IPR018187">
    <property type="entry name" value="Asp/Glu_racemase_AS_1"/>
</dbReference>
<dbReference type="eggNOG" id="COG0796">
    <property type="taxonomic scope" value="Bacteria"/>
</dbReference>
<feature type="binding site" evidence="7">
    <location>
        <begin position="41"/>
        <end position="42"/>
    </location>
    <ligand>
        <name>substrate</name>
    </ligand>
</feature>
<keyword evidence="3 7" id="KW-0133">Cell shape</keyword>
<name>A0A0A7EEG3_9GAMM</name>
<sequence>MAKHIVVFDSGIGGTSVLEHIQNKIPHAKLSYLMDNKYLPYGELSFEFLTQRITSLLRNFLTLIEPVDLLVIACNTASTQTLDILRQHFKFPIVGVVPAIKPAAEKTRSNKIGVLATPATVANEYTASLINNFAASCHVSLYGSSSLVKLAEQKFWTSNVDLKQLEEELNQLYIDKEIDQLVLGCTHFPIIAEEIKLLINSQTTLLDSGEAIAKRVESLLGGVENAKVDFDNKKQPVNYYATAALKQTKLSVRIIAS</sequence>
<dbReference type="EMBL" id="CP009888">
    <property type="protein sequence ID" value="AIY64456.1"/>
    <property type="molecule type" value="Genomic_DNA"/>
</dbReference>
<dbReference type="KEGG" id="pseo:OM33_04320"/>
<evidence type="ECO:0000313" key="8">
    <source>
        <dbReference type="EMBL" id="AIY64456.1"/>
    </source>
</evidence>
<comment type="catalytic activity">
    <reaction evidence="1 7">
        <text>L-glutamate = D-glutamate</text>
        <dbReference type="Rhea" id="RHEA:12813"/>
        <dbReference type="ChEBI" id="CHEBI:29985"/>
        <dbReference type="ChEBI" id="CHEBI:29986"/>
        <dbReference type="EC" id="5.1.1.3"/>
    </reaction>
</comment>
<dbReference type="InterPro" id="IPR033134">
    <property type="entry name" value="Asp/Glu_racemase_AS_2"/>
</dbReference>